<proteinExistence type="predicted"/>
<name>A0A563VL15_9CYAN</name>
<evidence type="ECO:0000256" key="1">
    <source>
        <dbReference type="SAM" id="SignalP"/>
    </source>
</evidence>
<dbReference type="Proteomes" id="UP000320055">
    <property type="component" value="Unassembled WGS sequence"/>
</dbReference>
<dbReference type="RefSeq" id="WP_144863963.1">
    <property type="nucleotide sequence ID" value="NZ_LR213775.1"/>
</dbReference>
<dbReference type="AlphaFoldDB" id="A0A563VL15"/>
<keyword evidence="1" id="KW-0732">Signal</keyword>
<reference evidence="2 3" key="1">
    <citation type="submission" date="2019-01" db="EMBL/GenBank/DDBJ databases">
        <authorList>
            <person name="Brito A."/>
        </authorList>
    </citation>
    <scope>NUCLEOTIDE SEQUENCE [LARGE SCALE GENOMIC DNA]</scope>
    <source>
        <strain evidence="2">1</strain>
    </source>
</reference>
<evidence type="ECO:0000313" key="2">
    <source>
        <dbReference type="EMBL" id="VEP12023.1"/>
    </source>
</evidence>
<evidence type="ECO:0000313" key="3">
    <source>
        <dbReference type="Proteomes" id="UP000320055"/>
    </source>
</evidence>
<feature type="chain" id="PRO_5021796539" evidence="1">
    <location>
        <begin position="25"/>
        <end position="91"/>
    </location>
</feature>
<sequence>MKKLISISFAALAMGSMLTLPAQADNEYSSEVARFCAEYGDLTDSEDISLMLQNFIGEIEDMTIDDLISLTEIGTEVEDGEDLSSICADYS</sequence>
<keyword evidence="3" id="KW-1185">Reference proteome</keyword>
<dbReference type="EMBL" id="CAACVJ010000035">
    <property type="protein sequence ID" value="VEP12023.1"/>
    <property type="molecule type" value="Genomic_DNA"/>
</dbReference>
<feature type="signal peptide" evidence="1">
    <location>
        <begin position="1"/>
        <end position="24"/>
    </location>
</feature>
<gene>
    <name evidence="2" type="ORF">H1P_130043</name>
</gene>
<accession>A0A563VL15</accession>
<organism evidence="2 3">
    <name type="scientific">Hyella patelloides LEGE 07179</name>
    <dbReference type="NCBI Taxonomy" id="945734"/>
    <lineage>
        <taxon>Bacteria</taxon>
        <taxon>Bacillati</taxon>
        <taxon>Cyanobacteriota</taxon>
        <taxon>Cyanophyceae</taxon>
        <taxon>Pleurocapsales</taxon>
        <taxon>Hyellaceae</taxon>
        <taxon>Hyella</taxon>
    </lineage>
</organism>
<protein>
    <submittedName>
        <fullName evidence="2">Uncharacterized protein</fullName>
    </submittedName>
</protein>